<dbReference type="Pfam" id="PF00361">
    <property type="entry name" value="Proton_antipo_M"/>
    <property type="match status" value="1"/>
</dbReference>
<evidence type="ECO:0000259" key="7">
    <source>
        <dbReference type="Pfam" id="PF00361"/>
    </source>
</evidence>
<comment type="subcellular location">
    <subcellularLocation>
        <location evidence="1">Endomembrane system</location>
        <topology evidence="1">Multi-pass membrane protein</topology>
    </subcellularLocation>
    <subcellularLocation>
        <location evidence="5">Membrane</location>
        <topology evidence="5">Multi-pass membrane protein</topology>
    </subcellularLocation>
</comment>
<feature type="transmembrane region" description="Helical" evidence="6">
    <location>
        <begin position="646"/>
        <end position="664"/>
    </location>
</feature>
<feature type="transmembrane region" description="Helical" evidence="6">
    <location>
        <begin position="312"/>
        <end position="330"/>
    </location>
</feature>
<feature type="transmembrane region" description="Helical" evidence="6">
    <location>
        <begin position="53"/>
        <end position="74"/>
    </location>
</feature>
<protein>
    <submittedName>
        <fullName evidence="9">NADH-quinone oxidoreductase subunit L</fullName>
    </submittedName>
</protein>
<dbReference type="GO" id="GO:0016020">
    <property type="term" value="C:membrane"/>
    <property type="evidence" value="ECO:0007669"/>
    <property type="project" value="UniProtKB-SubCell"/>
</dbReference>
<dbReference type="NCBIfam" id="TIGR01974">
    <property type="entry name" value="NDH_I_L"/>
    <property type="match status" value="1"/>
</dbReference>
<feature type="transmembrane region" description="Helical" evidence="6">
    <location>
        <begin position="21"/>
        <end position="41"/>
    </location>
</feature>
<dbReference type="GO" id="GO:0008137">
    <property type="term" value="F:NADH dehydrogenase (ubiquinone) activity"/>
    <property type="evidence" value="ECO:0007669"/>
    <property type="project" value="InterPro"/>
</dbReference>
<feature type="transmembrane region" description="Helical" evidence="6">
    <location>
        <begin position="243"/>
        <end position="261"/>
    </location>
</feature>
<dbReference type="PANTHER" id="PTHR42829">
    <property type="entry name" value="NADH-UBIQUINONE OXIDOREDUCTASE CHAIN 5"/>
    <property type="match status" value="1"/>
</dbReference>
<dbReference type="GO" id="GO:0015990">
    <property type="term" value="P:electron transport coupled proton transport"/>
    <property type="evidence" value="ECO:0007669"/>
    <property type="project" value="TreeGrafter"/>
</dbReference>
<dbReference type="GO" id="GO:0042773">
    <property type="term" value="P:ATP synthesis coupled electron transport"/>
    <property type="evidence" value="ECO:0007669"/>
    <property type="project" value="InterPro"/>
</dbReference>
<name>A0A854D7G4_ACTNA</name>
<evidence type="ECO:0000256" key="2">
    <source>
        <dbReference type="ARBA" id="ARBA00022692"/>
    </source>
</evidence>
<feature type="transmembrane region" description="Helical" evidence="6">
    <location>
        <begin position="351"/>
        <end position="372"/>
    </location>
</feature>
<feature type="transmembrane region" description="Helical" evidence="6">
    <location>
        <begin position="106"/>
        <end position="126"/>
    </location>
</feature>
<evidence type="ECO:0000256" key="1">
    <source>
        <dbReference type="ARBA" id="ARBA00004127"/>
    </source>
</evidence>
<dbReference type="EMBL" id="MSRR01000004">
    <property type="protein sequence ID" value="OMG38159.1"/>
    <property type="molecule type" value="Genomic_DNA"/>
</dbReference>
<comment type="caution">
    <text evidence="9">The sequence shown here is derived from an EMBL/GenBank/DDBJ whole genome shotgun (WGS) entry which is preliminary data.</text>
</comment>
<dbReference type="PRINTS" id="PR01435">
    <property type="entry name" value="NPOXDRDTASE5"/>
</dbReference>
<feature type="transmembrane region" description="Helical" evidence="6">
    <location>
        <begin position="213"/>
        <end position="231"/>
    </location>
</feature>
<dbReference type="Pfam" id="PF00662">
    <property type="entry name" value="Proton_antipo_N"/>
    <property type="match status" value="1"/>
</dbReference>
<organism evidence="9 10">
    <name type="scientific">Actinomyces naeslundii</name>
    <dbReference type="NCBI Taxonomy" id="1655"/>
    <lineage>
        <taxon>Bacteria</taxon>
        <taxon>Bacillati</taxon>
        <taxon>Actinomycetota</taxon>
        <taxon>Actinomycetes</taxon>
        <taxon>Actinomycetales</taxon>
        <taxon>Actinomycetaceae</taxon>
        <taxon>Actinomyces</taxon>
    </lineage>
</organism>
<dbReference type="InterPro" id="IPR001750">
    <property type="entry name" value="ND/Mrp_TM"/>
</dbReference>
<feature type="transmembrane region" description="Helical" evidence="6">
    <location>
        <begin position="138"/>
        <end position="154"/>
    </location>
</feature>
<dbReference type="GO" id="GO:0012505">
    <property type="term" value="C:endomembrane system"/>
    <property type="evidence" value="ECO:0007669"/>
    <property type="project" value="UniProtKB-SubCell"/>
</dbReference>
<dbReference type="NCBIfam" id="NF005141">
    <property type="entry name" value="PRK06590.1"/>
    <property type="match status" value="1"/>
</dbReference>
<dbReference type="PRINTS" id="PR01434">
    <property type="entry name" value="NADHDHGNASE5"/>
</dbReference>
<dbReference type="GeneID" id="64255604"/>
<feature type="transmembrane region" description="Helical" evidence="6">
    <location>
        <begin position="539"/>
        <end position="565"/>
    </location>
</feature>
<dbReference type="InterPro" id="IPR003945">
    <property type="entry name" value="NU5C-like"/>
</dbReference>
<dbReference type="PANTHER" id="PTHR42829:SF2">
    <property type="entry name" value="NADH-UBIQUINONE OXIDOREDUCTASE CHAIN 5"/>
    <property type="match status" value="1"/>
</dbReference>
<feature type="domain" description="NADH:quinone oxidoreductase/Mrp antiporter transmembrane" evidence="7">
    <location>
        <begin position="157"/>
        <end position="445"/>
    </location>
</feature>
<dbReference type="Proteomes" id="UP000187035">
    <property type="component" value="Unassembled WGS sequence"/>
</dbReference>
<evidence type="ECO:0000256" key="3">
    <source>
        <dbReference type="ARBA" id="ARBA00022989"/>
    </source>
</evidence>
<feature type="domain" description="NADH-Ubiquinone oxidoreductase (complex I) chain 5 N-terminal" evidence="8">
    <location>
        <begin position="89"/>
        <end position="139"/>
    </location>
</feature>
<dbReference type="Gene3D" id="1.20.5.2700">
    <property type="match status" value="1"/>
</dbReference>
<dbReference type="InterPro" id="IPR018393">
    <property type="entry name" value="NADHpl_OxRdtase_5_subgr"/>
</dbReference>
<evidence type="ECO:0000256" key="5">
    <source>
        <dbReference type="RuleBase" id="RU000320"/>
    </source>
</evidence>
<evidence type="ECO:0000313" key="10">
    <source>
        <dbReference type="Proteomes" id="UP000187035"/>
    </source>
</evidence>
<evidence type="ECO:0000259" key="8">
    <source>
        <dbReference type="Pfam" id="PF00662"/>
    </source>
</evidence>
<feature type="transmembrane region" description="Helical" evidence="6">
    <location>
        <begin position="449"/>
        <end position="474"/>
    </location>
</feature>
<keyword evidence="4 6" id="KW-0472">Membrane</keyword>
<dbReference type="AlphaFoldDB" id="A0A854D7G4"/>
<accession>A0A854D7G4</accession>
<gene>
    <name evidence="9" type="ORF">BKH33_02420</name>
</gene>
<evidence type="ECO:0000256" key="6">
    <source>
        <dbReference type="SAM" id="Phobius"/>
    </source>
</evidence>
<evidence type="ECO:0000313" key="9">
    <source>
        <dbReference type="EMBL" id="OMG38159.1"/>
    </source>
</evidence>
<dbReference type="GO" id="GO:0003954">
    <property type="term" value="F:NADH dehydrogenase activity"/>
    <property type="evidence" value="ECO:0007669"/>
    <property type="project" value="TreeGrafter"/>
</dbReference>
<feature type="transmembrane region" description="Helical" evidence="6">
    <location>
        <begin position="408"/>
        <end position="429"/>
    </location>
</feature>
<sequence>MLPAPVTAPAVVTPVAEATGLASWAWLLIAVPAVSAALLLLAGRRSNAWGHWLGLAASLTTACLGVGILLQVLGLPAEERVIGLPLYHWFSAGNLSIDVGLRLDPLSLTFVTLVTCVGFLIHLYSVAYMAHDRDRRRFFAYLNLFIAAMLTLVLGDSYIVLFVGWEGVGLASYLLIGFWNTADADAPQGEQVTSRENAAAAKKAFIMNRVGDVGLLLAMMTMVGQVGAVSFDTVSAAAGDGSVSTGWLTAIGFFLLLAACGKSAQFPLQAWLGDAMAGPTPVSALIHAATMVTAGVYLMVRSAAVFEGAPDAQMAVAVVGAITLLLGAVIGSAKDDMKKVLAASTMSQIGYMMLGAGLGPIGYAFAIFHLLTHGFFKAQLFLGAGSVMHAMSDQVNMRRFGGLRSAMTITWVTMGIGWLAILGVPPFSGFWSKDRLIEAAFVGEGAKPWILGTIALLGAGLTAFYMSRLFFMIFHGKQRWTTDKDLEGEVHPHESGWLMTLPLIILSVFSAGLGGLLTYNNMFVTWLEPVTGHAEHGEPVLPATVIMGATLALVVVGVLVAWWMYVRRPVPVVLQPTNPLVEAARKDMYQDAVNEALAMRTGQGLVLATDAVERYVVDGAVEGTAAGTGAVGRLTRRTESGYVRSYAGYMLAGTVLVLIAVLAARF</sequence>
<evidence type="ECO:0000256" key="4">
    <source>
        <dbReference type="ARBA" id="ARBA00023136"/>
    </source>
</evidence>
<reference evidence="9 10" key="1">
    <citation type="submission" date="2016-12" db="EMBL/GenBank/DDBJ databases">
        <title>Genomic comparison of strains in the 'Actinomyces naeslundii' group.</title>
        <authorList>
            <person name="Mughal S.R."/>
            <person name="Do T."/>
            <person name="Gilbert S.C."/>
            <person name="Witherden E.A."/>
            <person name="Didelot X."/>
            <person name="Beighton D."/>
        </authorList>
    </citation>
    <scope>NUCLEOTIDE SEQUENCE [LARGE SCALE GENOMIC DNA]</scope>
    <source>
        <strain evidence="9 10">NCTC 10301</strain>
    </source>
</reference>
<feature type="transmembrane region" description="Helical" evidence="6">
    <location>
        <begin position="282"/>
        <end position="300"/>
    </location>
</feature>
<keyword evidence="2 5" id="KW-0812">Transmembrane</keyword>
<dbReference type="InterPro" id="IPR001516">
    <property type="entry name" value="Proton_antipo_N"/>
</dbReference>
<keyword evidence="3 6" id="KW-1133">Transmembrane helix</keyword>
<proteinExistence type="predicted"/>
<dbReference type="RefSeq" id="WP_003782516.1">
    <property type="nucleotide sequence ID" value="NZ_CBDEMP010000070.1"/>
</dbReference>
<feature type="transmembrane region" description="Helical" evidence="6">
    <location>
        <begin position="495"/>
        <end position="519"/>
    </location>
</feature>